<gene>
    <name evidence="2" type="ORF">C4N9_19130</name>
</gene>
<dbReference type="Proteomes" id="UP000244940">
    <property type="component" value="Unassembled WGS sequence"/>
</dbReference>
<reference evidence="2 3" key="1">
    <citation type="submission" date="2018-05" db="EMBL/GenBank/DDBJ databases">
        <title>Pararhodobacter marina sp. nov., isolated from deep-sea water of the Indian Ocean.</title>
        <authorList>
            <person name="Lai Q.Sr."/>
            <person name="Liu X."/>
            <person name="Shao Z."/>
        </authorList>
    </citation>
    <scope>NUCLEOTIDE SEQUENCE [LARGE SCALE GENOMIC DNA]</scope>
    <source>
        <strain evidence="2 3">CIC4N-9</strain>
    </source>
</reference>
<evidence type="ECO:0000313" key="2">
    <source>
        <dbReference type="EMBL" id="PWE27115.1"/>
    </source>
</evidence>
<dbReference type="AlphaFoldDB" id="A0A2U2C5F0"/>
<evidence type="ECO:0000313" key="3">
    <source>
        <dbReference type="Proteomes" id="UP000244940"/>
    </source>
</evidence>
<dbReference type="GeneID" id="94367012"/>
<dbReference type="OrthoDB" id="5240640at2"/>
<keyword evidence="3" id="KW-1185">Reference proteome</keyword>
<feature type="domain" description="UGSC-like" evidence="1">
    <location>
        <begin position="17"/>
        <end position="178"/>
    </location>
</feature>
<comment type="caution">
    <text evidence="2">The sequence shown here is derived from an EMBL/GenBank/DDBJ whole genome shotgun (WGS) entry which is preliminary data.</text>
</comment>
<sequence length="556" mass="60249">MSIIDSTAITTQGAITALDPTGTPPVVTGKQPAPRPSSLEGATVYLVDSRFDDSLELLKQIAAWFGAHMPSVTVEIRQLASTYAKDDPDLWEEIRDRGAVAIIGVGHCSTCAPAVSTHAITLETKYGVPTVAVHTEKFDRVVRSVVKMGGLPQAPLVFVPQPVMGKSAAELKAYVEGIDPVRGAPVMQEIVEALTRGLAPATDTRAAAPARPRLVSAESEDALHELYQANNWTDYLPIVLPTEARVEAMLAGTRRDRDEIVGRMQPTPNRGAWSYTVEKVAINAVMAGARPEYFPVILALAASEYSSRRSSSSSVATMVVVNGPIRHEIGMNSGIGAMGPYNHANATIGRAYSLLSQNLQGGSEPGLSYMGSMGSAFSYSGVTFAENEEASPWEPLHVQHGFRAEDSTVTIFQGLRAVTHSLGLRETHWREHVADMLRGTEAITAPCLLLDPICARQFVERAGYADKAALIDGIHELGKMKAGEYWDLQLVQNYVYPRATFGEEPFASRLKAAPDEMIHKFVKERINAIVVGGEANGYWQIASAMRHATLSIDEWR</sequence>
<accession>A0A2U2C5F0</accession>
<dbReference type="Pfam" id="PF24696">
    <property type="entry name" value="UGSC"/>
    <property type="match status" value="1"/>
</dbReference>
<dbReference type="EMBL" id="QEYD01000013">
    <property type="protein sequence ID" value="PWE27115.1"/>
    <property type="molecule type" value="Genomic_DNA"/>
</dbReference>
<organism evidence="2 3">
    <name type="scientific">Pararhodobacter marinus</name>
    <dbReference type="NCBI Taxonomy" id="2184063"/>
    <lineage>
        <taxon>Bacteria</taxon>
        <taxon>Pseudomonadati</taxon>
        <taxon>Pseudomonadota</taxon>
        <taxon>Alphaproteobacteria</taxon>
        <taxon>Rhodobacterales</taxon>
        <taxon>Paracoccaceae</taxon>
        <taxon>Pararhodobacter</taxon>
    </lineage>
</organism>
<evidence type="ECO:0000259" key="1">
    <source>
        <dbReference type="Pfam" id="PF24696"/>
    </source>
</evidence>
<dbReference type="InterPro" id="IPR057767">
    <property type="entry name" value="UGSC-like_dom"/>
</dbReference>
<name>A0A2U2C5F0_9RHOB</name>
<dbReference type="RefSeq" id="WP_109534962.1">
    <property type="nucleotide sequence ID" value="NZ_QEYD01000013.1"/>
</dbReference>
<protein>
    <recommendedName>
        <fullName evidence="1">UGSC-like domain-containing protein</fullName>
    </recommendedName>
</protein>
<proteinExistence type="predicted"/>